<dbReference type="PANTHER" id="PTHR43477:SF1">
    <property type="entry name" value="DIHYDROANTICAPSIN 7-DEHYDROGENASE"/>
    <property type="match status" value="1"/>
</dbReference>
<keyword evidence="3" id="KW-0472">Membrane</keyword>
<keyword evidence="5" id="KW-1185">Reference proteome</keyword>
<dbReference type="SUPFAM" id="SSF51735">
    <property type="entry name" value="NAD(P)-binding Rossmann-fold domains"/>
    <property type="match status" value="1"/>
</dbReference>
<feature type="transmembrane region" description="Helical" evidence="3">
    <location>
        <begin position="100"/>
        <end position="122"/>
    </location>
</feature>
<dbReference type="PANTHER" id="PTHR43477">
    <property type="entry name" value="DIHYDROANTICAPSIN 7-DEHYDROGENASE"/>
    <property type="match status" value="1"/>
</dbReference>
<keyword evidence="2" id="KW-0560">Oxidoreductase</keyword>
<dbReference type="Pfam" id="PF13561">
    <property type="entry name" value="adh_short_C2"/>
    <property type="match status" value="1"/>
</dbReference>
<evidence type="ECO:0000256" key="3">
    <source>
        <dbReference type="SAM" id="Phobius"/>
    </source>
</evidence>
<accession>C0XT96</accession>
<evidence type="ECO:0000256" key="1">
    <source>
        <dbReference type="ARBA" id="ARBA00006484"/>
    </source>
</evidence>
<reference evidence="4" key="1">
    <citation type="submission" date="2009-01" db="EMBL/GenBank/DDBJ databases">
        <authorList>
            <person name="Qin X."/>
            <person name="Bachman B."/>
            <person name="Battles P."/>
            <person name="Bell A."/>
            <person name="Bess C."/>
            <person name="Bickham C."/>
            <person name="Chaboub L."/>
            <person name="Chen D."/>
            <person name="Coyle M."/>
            <person name="Deiros D.R."/>
            <person name="Dinh H."/>
            <person name="Forbes L."/>
            <person name="Fowler G."/>
            <person name="Francisco L."/>
            <person name="Fu Q."/>
            <person name="Gubbala S."/>
            <person name="Hale W."/>
            <person name="Han Y."/>
            <person name="Hemphill L."/>
            <person name="Highlander S.K."/>
            <person name="Hirani K."/>
            <person name="Hogues M."/>
            <person name="Jackson L."/>
            <person name="Jakkamsetti A."/>
            <person name="Javaid M."/>
            <person name="Jiang H."/>
            <person name="Korchina V."/>
            <person name="Kovar C."/>
            <person name="Lara F."/>
            <person name="Lee S."/>
            <person name="Mata R."/>
            <person name="Mathew T."/>
            <person name="Moen C."/>
            <person name="Morales K."/>
            <person name="Munidasa M."/>
            <person name="Nazareth L."/>
            <person name="Ngo R."/>
            <person name="Nguyen L."/>
            <person name="Okwuonu G."/>
            <person name="Ongeri F."/>
            <person name="Patil S."/>
            <person name="Petrosino J."/>
            <person name="Pham C."/>
            <person name="Pham P."/>
            <person name="Pu L.-L."/>
            <person name="Puazo M."/>
            <person name="Raj R."/>
            <person name="Reid J."/>
            <person name="Rouhana J."/>
            <person name="Saada N."/>
            <person name="Shang Y."/>
            <person name="Simmons D."/>
            <person name="Thornton R."/>
            <person name="Warren J."/>
            <person name="Weissenberger G."/>
            <person name="Zhang J."/>
            <person name="Zhang L."/>
            <person name="Zhou C."/>
            <person name="Zhu D."/>
            <person name="Muzny D."/>
            <person name="Worley K."/>
            <person name="Gibbs R."/>
        </authorList>
    </citation>
    <scope>NUCLEOTIDE SEQUENCE [LARGE SCALE GENOMIC DNA]</scope>
    <source>
        <strain evidence="4">DSM 44291</strain>
    </source>
</reference>
<comment type="similarity">
    <text evidence="1">Belongs to the short-chain dehydrogenases/reductases (SDR) family.</text>
</comment>
<dbReference type="HOGENOM" id="CLU_1515424_0_0_11"/>
<dbReference type="PRINTS" id="PR00081">
    <property type="entry name" value="GDHRDH"/>
</dbReference>
<dbReference type="InterPro" id="IPR002347">
    <property type="entry name" value="SDR_fam"/>
</dbReference>
<feature type="transmembrane region" description="Helical" evidence="3">
    <location>
        <begin position="134"/>
        <end position="151"/>
    </location>
</feature>
<keyword evidence="3" id="KW-1133">Transmembrane helix</keyword>
<sequence>MRDREYGAESIRINAVVPAYIDTPLLKNLPDGARECLIARHPAGRLGEADEVAALVSFLLSDKASFITGSYHLVDGGYTAVWRLAEARTKKAPQGAFCKYVTGTGLVLVVVVAVSGVAVAVVDVVHVVAVGDGNMAAALAMGVLVGFVDGVSAHKNSPLKIVFSTSFHLSTVPFSFQ</sequence>
<evidence type="ECO:0000313" key="5">
    <source>
        <dbReference type="Proteomes" id="UP000006196"/>
    </source>
</evidence>
<proteinExistence type="inferred from homology"/>
<dbReference type="Proteomes" id="UP000006196">
    <property type="component" value="Unassembled WGS sequence"/>
</dbReference>
<dbReference type="eggNOG" id="COG1028">
    <property type="taxonomic scope" value="Bacteria"/>
</dbReference>
<gene>
    <name evidence="4" type="ORF">HMPREF0298_1666</name>
</gene>
<keyword evidence="3" id="KW-0812">Transmembrane</keyword>
<evidence type="ECO:0000256" key="2">
    <source>
        <dbReference type="ARBA" id="ARBA00023002"/>
    </source>
</evidence>
<dbReference type="InterPro" id="IPR036291">
    <property type="entry name" value="NAD(P)-bd_dom_sf"/>
</dbReference>
<dbReference type="AlphaFoldDB" id="C0XT96"/>
<dbReference type="GO" id="GO:0016491">
    <property type="term" value="F:oxidoreductase activity"/>
    <property type="evidence" value="ECO:0007669"/>
    <property type="project" value="UniProtKB-KW"/>
</dbReference>
<dbReference type="Gene3D" id="3.40.50.720">
    <property type="entry name" value="NAD(P)-binding Rossmann-like Domain"/>
    <property type="match status" value="1"/>
</dbReference>
<name>C0XT96_CORLD</name>
<evidence type="ECO:0000313" key="4">
    <source>
        <dbReference type="EMBL" id="EEI16501.1"/>
    </source>
</evidence>
<dbReference type="STRING" id="525263.HMPREF0298_1666"/>
<organism evidence="4 5">
    <name type="scientific">Corynebacterium lipophiloflavum (strain ATCC 700352 / DSM 44291 / CCUG 37336 / JCM 10383 / DMMZ 1944)</name>
    <dbReference type="NCBI Taxonomy" id="525263"/>
    <lineage>
        <taxon>Bacteria</taxon>
        <taxon>Bacillati</taxon>
        <taxon>Actinomycetota</taxon>
        <taxon>Actinomycetes</taxon>
        <taxon>Mycobacteriales</taxon>
        <taxon>Corynebacteriaceae</taxon>
        <taxon>Corynebacterium</taxon>
    </lineage>
</organism>
<comment type="caution">
    <text evidence="4">The sequence shown here is derived from an EMBL/GenBank/DDBJ whole genome shotgun (WGS) entry which is preliminary data.</text>
</comment>
<dbReference type="EMBL" id="ACHJ01000136">
    <property type="protein sequence ID" value="EEI16501.1"/>
    <property type="molecule type" value="Genomic_DNA"/>
</dbReference>
<dbReference type="InterPro" id="IPR051122">
    <property type="entry name" value="SDR_DHRS6-like"/>
</dbReference>
<protein>
    <submittedName>
        <fullName evidence="4">Uncharacterized protein</fullName>
    </submittedName>
</protein>